<dbReference type="GO" id="GO:1901982">
    <property type="term" value="F:maltose binding"/>
    <property type="evidence" value="ECO:0007669"/>
    <property type="project" value="TreeGrafter"/>
</dbReference>
<dbReference type="InterPro" id="IPR006059">
    <property type="entry name" value="SBP"/>
</dbReference>
<dbReference type="Proteomes" id="UP000007652">
    <property type="component" value="Unassembled WGS sequence"/>
</dbReference>
<dbReference type="GO" id="GO:0042956">
    <property type="term" value="P:maltodextrin transmembrane transport"/>
    <property type="evidence" value="ECO:0007669"/>
    <property type="project" value="TreeGrafter"/>
</dbReference>
<protein>
    <submittedName>
        <fullName evidence="6">Maltose/maltodextrin ABC transporter, substrate binding periplasmic protein MalE</fullName>
    </submittedName>
</protein>
<sequence length="421" mass="46064">MKKLLSLILALTLVVSVFAGCAKKGADQTQDQGNQQQAEEIKPEEGASLVVWESDGPELEYLKFVAQEFEKKYGVKVKAEPVSHTDASGKIAQDGPAGVGADVFAAPHDHVGKMVSAGLIQPVGNQDDIRNRFVQAAIDGVSFEGTVYGYPTGIETYALFYNKDIVKEVPKTFEEIVEFAKTYNNPKEKKYALMWDVGNFYFTYPFFTAFGGYVFGDNGTNKDDIGLNNDGAVEGMKYFAGLRKIFDVKQKDANYQFMDGQFAAKKAAMIINGPWAVAGYQKAKVNFGVAPLPTMNGKQPITFSGIRGLYVSSFTKYPNAARLFAEMATSDEMLAKRFEITKQIPPAKAVMDKPEIKDDPIVSGFMAQAQNAVPMPSIPQMGLVWEPMGAALSTIWDGKEDPKTALDKAVKTIKDAIAIQK</sequence>
<dbReference type="PANTHER" id="PTHR30061">
    <property type="entry name" value="MALTOSE-BINDING PERIPLASMIC PROTEIN"/>
    <property type="match status" value="1"/>
</dbReference>
<feature type="signal peptide" evidence="5">
    <location>
        <begin position="1"/>
        <end position="19"/>
    </location>
</feature>
<organism evidence="6 7">
    <name type="scientific">Caloramator australicus RC3</name>
    <dbReference type="NCBI Taxonomy" id="857293"/>
    <lineage>
        <taxon>Bacteria</taxon>
        <taxon>Bacillati</taxon>
        <taxon>Bacillota</taxon>
        <taxon>Clostridia</taxon>
        <taxon>Eubacteriales</taxon>
        <taxon>Clostridiaceae</taxon>
        <taxon>Caloramator</taxon>
    </lineage>
</organism>
<dbReference type="GO" id="GO:0015768">
    <property type="term" value="P:maltose transport"/>
    <property type="evidence" value="ECO:0007669"/>
    <property type="project" value="TreeGrafter"/>
</dbReference>
<dbReference type="SUPFAM" id="SSF53850">
    <property type="entry name" value="Periplasmic binding protein-like II"/>
    <property type="match status" value="1"/>
</dbReference>
<proteinExistence type="inferred from homology"/>
<dbReference type="EMBL" id="CAKP01000024">
    <property type="protein sequence ID" value="CCJ32662.1"/>
    <property type="molecule type" value="Genomic_DNA"/>
</dbReference>
<keyword evidence="3 5" id="KW-0732">Signal</keyword>
<evidence type="ECO:0000256" key="1">
    <source>
        <dbReference type="ARBA" id="ARBA00008520"/>
    </source>
</evidence>
<keyword evidence="7" id="KW-1185">Reference proteome</keyword>
<feature type="region of interest" description="Disordered" evidence="4">
    <location>
        <begin position="26"/>
        <end position="46"/>
    </location>
</feature>
<name>I7LI49_9CLOT</name>
<comment type="similarity">
    <text evidence="1">Belongs to the bacterial solute-binding protein 1 family.</text>
</comment>
<keyword evidence="2" id="KW-0813">Transport</keyword>
<evidence type="ECO:0000256" key="4">
    <source>
        <dbReference type="SAM" id="MobiDB-lite"/>
    </source>
</evidence>
<evidence type="ECO:0000313" key="7">
    <source>
        <dbReference type="Proteomes" id="UP000007652"/>
    </source>
</evidence>
<dbReference type="RefSeq" id="WP_008907941.1">
    <property type="nucleotide sequence ID" value="NZ_CAKP01000024.1"/>
</dbReference>
<gene>
    <name evidence="6" type="ORF">CAAU_0578</name>
</gene>
<dbReference type="Pfam" id="PF13416">
    <property type="entry name" value="SBP_bac_8"/>
    <property type="match status" value="1"/>
</dbReference>
<feature type="chain" id="PRO_5039398268" evidence="5">
    <location>
        <begin position="20"/>
        <end position="421"/>
    </location>
</feature>
<dbReference type="AlphaFoldDB" id="I7LI49"/>
<dbReference type="STRING" id="857293.CAAU_0578"/>
<evidence type="ECO:0000313" key="6">
    <source>
        <dbReference type="EMBL" id="CCJ32662.1"/>
    </source>
</evidence>
<dbReference type="OrthoDB" id="9766758at2"/>
<dbReference type="Gene3D" id="3.40.190.10">
    <property type="entry name" value="Periplasmic binding protein-like II"/>
    <property type="match status" value="2"/>
</dbReference>
<accession>I7LI49</accession>
<evidence type="ECO:0000256" key="5">
    <source>
        <dbReference type="SAM" id="SignalP"/>
    </source>
</evidence>
<feature type="compositionally biased region" description="Low complexity" evidence="4">
    <location>
        <begin position="27"/>
        <end position="38"/>
    </location>
</feature>
<evidence type="ECO:0000256" key="2">
    <source>
        <dbReference type="ARBA" id="ARBA00022448"/>
    </source>
</evidence>
<evidence type="ECO:0000256" key="3">
    <source>
        <dbReference type="ARBA" id="ARBA00022729"/>
    </source>
</evidence>
<dbReference type="eggNOG" id="COG2182">
    <property type="taxonomic scope" value="Bacteria"/>
</dbReference>
<dbReference type="PROSITE" id="PS51257">
    <property type="entry name" value="PROKAR_LIPOPROTEIN"/>
    <property type="match status" value="1"/>
</dbReference>
<reference evidence="6 7" key="1">
    <citation type="journal article" date="2011" name="J. Bacteriol.">
        <title>Draft genome sequence of Caloramator australicus strain RC3T, a thermoanaerobe from the Great Artesian Basin of Australia.</title>
        <authorList>
            <person name="Ogg C.D."/>
            <person name="Patel B.K.C."/>
        </authorList>
    </citation>
    <scope>NUCLEOTIDE SEQUENCE [LARGE SCALE GENOMIC DNA]</scope>
    <source>
        <strain evidence="6 7">RC3</strain>
    </source>
</reference>
<comment type="caution">
    <text evidence="6">The sequence shown here is derived from an EMBL/GenBank/DDBJ whole genome shotgun (WGS) entry which is preliminary data.</text>
</comment>
<dbReference type="CDD" id="cd13586">
    <property type="entry name" value="PBP2_Maltose_binding_like"/>
    <property type="match status" value="1"/>
</dbReference>
<dbReference type="GO" id="GO:0055052">
    <property type="term" value="C:ATP-binding cassette (ABC) transporter complex, substrate-binding subunit-containing"/>
    <property type="evidence" value="ECO:0007669"/>
    <property type="project" value="TreeGrafter"/>
</dbReference>
<dbReference type="PANTHER" id="PTHR30061:SF50">
    <property type="entry name" value="MALTOSE_MALTODEXTRIN-BINDING PERIPLASMIC PROTEIN"/>
    <property type="match status" value="1"/>
</dbReference>